<protein>
    <submittedName>
        <fullName evidence="1">Uncharacterized protein</fullName>
    </submittedName>
</protein>
<comment type="caution">
    <text evidence="1">The sequence shown here is derived from an EMBL/GenBank/DDBJ whole genome shotgun (WGS) entry which is preliminary data.</text>
</comment>
<evidence type="ECO:0000313" key="1">
    <source>
        <dbReference type="EMBL" id="EPI45779.1"/>
    </source>
</evidence>
<sequence length="39" mass="4403">MLGSQDHTVIFVLESTDPHDAQKATIKTHIIAQIKRFIV</sequence>
<evidence type="ECO:0000313" key="2">
    <source>
        <dbReference type="Proteomes" id="UP000014521"/>
    </source>
</evidence>
<dbReference type="EMBL" id="ATJJ01000110">
    <property type="protein sequence ID" value="EPI45779.1"/>
    <property type="molecule type" value="Genomic_DNA"/>
</dbReference>
<name>S4GKU4_GARVA</name>
<gene>
    <name evidence="1" type="ORF">HMPREF1581_01277</name>
</gene>
<accession>S4GKU4</accession>
<dbReference type="HOGENOM" id="CLU_3310285_0_0_11"/>
<dbReference type="Proteomes" id="UP000014521">
    <property type="component" value="Unassembled WGS sequence"/>
</dbReference>
<organism evidence="1 2">
    <name type="scientific">Gardnerella vaginalis JCP8108</name>
    <dbReference type="NCBI Taxonomy" id="1261066"/>
    <lineage>
        <taxon>Bacteria</taxon>
        <taxon>Bacillati</taxon>
        <taxon>Actinomycetota</taxon>
        <taxon>Actinomycetes</taxon>
        <taxon>Bifidobacteriales</taxon>
        <taxon>Bifidobacteriaceae</taxon>
        <taxon>Gardnerella</taxon>
    </lineage>
</organism>
<dbReference type="AlphaFoldDB" id="S4GKU4"/>
<proteinExistence type="predicted"/>
<reference evidence="1 2" key="1">
    <citation type="submission" date="2013-06" db="EMBL/GenBank/DDBJ databases">
        <authorList>
            <person name="Weinstock G."/>
            <person name="Sodergren E."/>
            <person name="Lobos E.A."/>
            <person name="Fulton L."/>
            <person name="Fulton R."/>
            <person name="Courtney L."/>
            <person name="Fronick C."/>
            <person name="O'Laughlin M."/>
            <person name="Godfrey J."/>
            <person name="Wilson R.M."/>
            <person name="Miner T."/>
            <person name="Farmer C."/>
            <person name="Delehaunty K."/>
            <person name="Cordes M."/>
            <person name="Minx P."/>
            <person name="Tomlinson C."/>
            <person name="Chen J."/>
            <person name="Wollam A."/>
            <person name="Pepin K.H."/>
            <person name="Bhonagiri V."/>
            <person name="Zhang X."/>
            <person name="Warren W."/>
            <person name="Mitreva M."/>
            <person name="Mardis E.R."/>
            <person name="Wilson R.K."/>
        </authorList>
    </citation>
    <scope>NUCLEOTIDE SEQUENCE [LARGE SCALE GENOMIC DNA]</scope>
    <source>
        <strain evidence="1 2">JCP8108</strain>
    </source>
</reference>